<dbReference type="SUPFAM" id="SSF56209">
    <property type="entry name" value="Nitrile hydratase alpha chain"/>
    <property type="match status" value="1"/>
</dbReference>
<dbReference type="InterPro" id="IPR008990">
    <property type="entry name" value="Elect_transpt_acc-like_dom_sf"/>
</dbReference>
<dbReference type="InterPro" id="IPR042262">
    <property type="entry name" value="CN_hydtase_beta_C"/>
</dbReference>
<dbReference type="InterPro" id="IPR049054">
    <property type="entry name" value="CN_hydtase_beta-like_N"/>
</dbReference>
<feature type="domain" description="Nitrile hydratase alpha/Thiocyanate hydrolase gamma" evidence="2">
    <location>
        <begin position="113"/>
        <end position="305"/>
    </location>
</feature>
<keyword evidence="1" id="KW-0479">Metal-binding</keyword>
<dbReference type="GO" id="GO:0003824">
    <property type="term" value="F:catalytic activity"/>
    <property type="evidence" value="ECO:0007669"/>
    <property type="project" value="InterPro"/>
</dbReference>
<dbReference type="EMBL" id="JALJOQ010000014">
    <property type="protein sequence ID" value="KAK9810767.1"/>
    <property type="molecule type" value="Genomic_DNA"/>
</dbReference>
<dbReference type="InterPro" id="IPR004232">
    <property type="entry name" value="CN_Hdrtase_a/SCN_Hdrlase_g"/>
</dbReference>
<dbReference type="InterPro" id="IPR036648">
    <property type="entry name" value="CN_Hdrase_a/SCN_Hdrase_g_sf"/>
</dbReference>
<dbReference type="Proteomes" id="UP001465755">
    <property type="component" value="Unassembled WGS sequence"/>
</dbReference>
<dbReference type="Gene3D" id="2.30.30.50">
    <property type="match status" value="1"/>
</dbReference>
<evidence type="ECO:0000256" key="1">
    <source>
        <dbReference type="ARBA" id="ARBA00022723"/>
    </source>
</evidence>
<proteinExistence type="predicted"/>
<gene>
    <name evidence="4" type="ORF">WJX73_005862</name>
</gene>
<reference evidence="4 5" key="1">
    <citation type="journal article" date="2024" name="Nat. Commun.">
        <title>Phylogenomics reveals the evolutionary origins of lichenization in chlorophyte algae.</title>
        <authorList>
            <person name="Puginier C."/>
            <person name="Libourel C."/>
            <person name="Otte J."/>
            <person name="Skaloud P."/>
            <person name="Haon M."/>
            <person name="Grisel S."/>
            <person name="Petersen M."/>
            <person name="Berrin J.G."/>
            <person name="Delaux P.M."/>
            <person name="Dal Grande F."/>
            <person name="Keller J."/>
        </authorList>
    </citation>
    <scope>NUCLEOTIDE SEQUENCE [LARGE SCALE GENOMIC DNA]</scope>
    <source>
        <strain evidence="4 5">SAG 2036</strain>
    </source>
</reference>
<dbReference type="Gene3D" id="3.90.330.10">
    <property type="entry name" value="Nitrile hydratase alpha /Thiocyanate hydrolase gamma"/>
    <property type="match status" value="1"/>
</dbReference>
<evidence type="ECO:0000313" key="4">
    <source>
        <dbReference type="EMBL" id="KAK9810767.1"/>
    </source>
</evidence>
<keyword evidence="5" id="KW-1185">Reference proteome</keyword>
<dbReference type="SUPFAM" id="SSF50090">
    <property type="entry name" value="Electron transport accessory proteins"/>
    <property type="match status" value="1"/>
</dbReference>
<evidence type="ECO:0008006" key="6">
    <source>
        <dbReference type="Google" id="ProtNLM"/>
    </source>
</evidence>
<dbReference type="GO" id="GO:0046914">
    <property type="term" value="F:transition metal ion binding"/>
    <property type="evidence" value="ECO:0007669"/>
    <property type="project" value="InterPro"/>
</dbReference>
<accession>A0AAW1PPT1</accession>
<dbReference type="AlphaFoldDB" id="A0AAW1PPT1"/>
<evidence type="ECO:0000259" key="2">
    <source>
        <dbReference type="Pfam" id="PF02979"/>
    </source>
</evidence>
<dbReference type="Pfam" id="PF21006">
    <property type="entry name" value="NHase_beta_N"/>
    <property type="match status" value="1"/>
</dbReference>
<feature type="domain" description="Nitrile hydratase beta subunit-like N-terminal" evidence="3">
    <location>
        <begin position="2"/>
        <end position="55"/>
    </location>
</feature>
<dbReference type="Gene3D" id="1.10.472.20">
    <property type="entry name" value="Nitrile hydratase, beta subunit"/>
    <property type="match status" value="1"/>
</dbReference>
<sequence>MRRTIESLPSDSLKLSYYEIWGLAIAAGCVEKQLLSQTELDQALGVETEQSSRPEVRFQQGEYVRVKREDSQVRFRKPHLRTPGYLFGVVGQVAEPSLGYLEDPEAAAQDSRLINVLVKLLTAKGIINHAELQKLTSTIEGWGKTALGPRMVARAWADPAYKALLLKDAYSAASQLETHVGQFSPQAGPKEGIKELTGVTLVALENTHDTHHLVVCTLCSCYPLGILGLSPSWYKSRSYRSRAVREPRAVLKEFGTELPESTRITVVDSNADTRYIVIPMKPAGTEGWSEERLQPLVTRDSMIGVSLVASPA</sequence>
<comment type="caution">
    <text evidence="4">The sequence shown here is derived from an EMBL/GenBank/DDBJ whole genome shotgun (WGS) entry which is preliminary data.</text>
</comment>
<organism evidence="4 5">
    <name type="scientific">Symbiochloris irregularis</name>
    <dbReference type="NCBI Taxonomy" id="706552"/>
    <lineage>
        <taxon>Eukaryota</taxon>
        <taxon>Viridiplantae</taxon>
        <taxon>Chlorophyta</taxon>
        <taxon>core chlorophytes</taxon>
        <taxon>Trebouxiophyceae</taxon>
        <taxon>Trebouxiales</taxon>
        <taxon>Trebouxiaceae</taxon>
        <taxon>Symbiochloris</taxon>
    </lineage>
</organism>
<evidence type="ECO:0000259" key="3">
    <source>
        <dbReference type="Pfam" id="PF21006"/>
    </source>
</evidence>
<evidence type="ECO:0000313" key="5">
    <source>
        <dbReference type="Proteomes" id="UP001465755"/>
    </source>
</evidence>
<name>A0AAW1PPT1_9CHLO</name>
<protein>
    <recommendedName>
        <fullName evidence="6">Nitrile hydratase</fullName>
    </recommendedName>
</protein>
<dbReference type="Pfam" id="PF02979">
    <property type="entry name" value="NHase_alpha"/>
    <property type="match status" value="1"/>
</dbReference>